<dbReference type="PANTHER" id="PTHR38462:SF1">
    <property type="entry name" value="YPRB RIBONUCLEASE H-LIKE DOMAIN-CONTAINING PROTEIN"/>
    <property type="match status" value="1"/>
</dbReference>
<accession>A0A7K3NIQ4</accession>
<dbReference type="RefSeq" id="WP_163301122.1">
    <property type="nucleotide sequence ID" value="NZ_JAAGRQ010000013.1"/>
</dbReference>
<name>A0A7K3NIQ4_9BACT</name>
<protein>
    <submittedName>
        <fullName evidence="2">Ribonuclease H-like domain-containing protein</fullName>
    </submittedName>
</protein>
<dbReference type="Proteomes" id="UP000469724">
    <property type="component" value="Unassembled WGS sequence"/>
</dbReference>
<sequence>MLEQTFCHLSGIGEVTERRLWERGVTSWDGLADTAPGTAGRNTALWRDELSLSRERLAAGDAAFFSDRLRPGDTWRIFPAFQGKVAYVDIETDGGPQQIVTAVALYDGQNARTYARGRNLDDFAADIARYPVIVTYNGRCFDVPVLTRNLGISLPQAHIDLRCVLGRLGIKGGLKSCEKRFGIGRGDLDGVDGYFAVILWQEYERTGDEAVLETLLAYNAADVIGLETLLIHAVNACLLETPFAHLHSLPVPRPGHNPHQPDTSVLRRLAGRYLGGRPGGWR</sequence>
<proteinExistence type="predicted"/>
<evidence type="ECO:0000313" key="3">
    <source>
        <dbReference type="Proteomes" id="UP000469724"/>
    </source>
</evidence>
<dbReference type="PANTHER" id="PTHR38462">
    <property type="entry name" value="EXONUCLEASE-LIKE PROTEIN"/>
    <property type="match status" value="1"/>
</dbReference>
<reference evidence="2 3" key="1">
    <citation type="submission" date="2020-02" db="EMBL/GenBank/DDBJ databases">
        <title>Comparative genomics of sulfur disproportionating microorganisms.</title>
        <authorList>
            <person name="Ward L.M."/>
            <person name="Bertran E."/>
            <person name="Johnston D.T."/>
        </authorList>
    </citation>
    <scope>NUCLEOTIDE SEQUENCE [LARGE SCALE GENOMIC DNA]</scope>
    <source>
        <strain evidence="2 3">DSM 3696</strain>
    </source>
</reference>
<dbReference type="AlphaFoldDB" id="A0A7K3NIQ4"/>
<gene>
    <name evidence="2" type="ORF">G3N56_04820</name>
</gene>
<dbReference type="InterPro" id="IPR012337">
    <property type="entry name" value="RNaseH-like_sf"/>
</dbReference>
<evidence type="ECO:0000259" key="1">
    <source>
        <dbReference type="Pfam" id="PF13482"/>
    </source>
</evidence>
<dbReference type="Pfam" id="PF13482">
    <property type="entry name" value="RNase_H_2"/>
    <property type="match status" value="1"/>
</dbReference>
<organism evidence="2 3">
    <name type="scientific">Desulfolutivibrio sulfodismutans</name>
    <dbReference type="NCBI Taxonomy" id="63561"/>
    <lineage>
        <taxon>Bacteria</taxon>
        <taxon>Pseudomonadati</taxon>
        <taxon>Thermodesulfobacteriota</taxon>
        <taxon>Desulfovibrionia</taxon>
        <taxon>Desulfovibrionales</taxon>
        <taxon>Desulfovibrionaceae</taxon>
        <taxon>Desulfolutivibrio</taxon>
    </lineage>
</organism>
<dbReference type="SUPFAM" id="SSF53098">
    <property type="entry name" value="Ribonuclease H-like"/>
    <property type="match status" value="1"/>
</dbReference>
<dbReference type="EMBL" id="JAAGRQ010000013">
    <property type="protein sequence ID" value="NDY56068.1"/>
    <property type="molecule type" value="Genomic_DNA"/>
</dbReference>
<feature type="domain" description="YprB ribonuclease H-like" evidence="1">
    <location>
        <begin position="86"/>
        <end position="232"/>
    </location>
</feature>
<evidence type="ECO:0000313" key="2">
    <source>
        <dbReference type="EMBL" id="NDY56068.1"/>
    </source>
</evidence>
<dbReference type="InterPro" id="IPR038720">
    <property type="entry name" value="YprB_RNase_H-like_dom"/>
</dbReference>
<keyword evidence="3" id="KW-1185">Reference proteome</keyword>
<comment type="caution">
    <text evidence="2">The sequence shown here is derived from an EMBL/GenBank/DDBJ whole genome shotgun (WGS) entry which is preliminary data.</text>
</comment>